<organism evidence="1 2">
    <name type="scientific">Flavobacterium caeni</name>
    <dbReference type="NCBI Taxonomy" id="490189"/>
    <lineage>
        <taxon>Bacteria</taxon>
        <taxon>Pseudomonadati</taxon>
        <taxon>Bacteroidota</taxon>
        <taxon>Flavobacteriia</taxon>
        <taxon>Flavobacteriales</taxon>
        <taxon>Flavobacteriaceae</taxon>
        <taxon>Flavobacterium</taxon>
    </lineage>
</organism>
<proteinExistence type="predicted"/>
<dbReference type="Pfam" id="PF20230">
    <property type="entry name" value="DUF6588"/>
    <property type="match status" value="1"/>
</dbReference>
<dbReference type="InterPro" id="IPR046495">
    <property type="entry name" value="DUF6588"/>
</dbReference>
<dbReference type="Proteomes" id="UP000199354">
    <property type="component" value="Unassembled WGS sequence"/>
</dbReference>
<keyword evidence="2" id="KW-1185">Reference proteome</keyword>
<evidence type="ECO:0000313" key="2">
    <source>
        <dbReference type="Proteomes" id="UP000199354"/>
    </source>
</evidence>
<accession>A0A1G5CKK1</accession>
<sequence length="333" mass="37201">MLLFGSCLLGNKAASQSLETILDVNNFLNDALWYADTFITPATDAAVYQASSVWVTTPQKKKLWDFGINVHFNSFFVPNGNRDFNIKNSDFSFFEIQGGDNVNVPTALGDDKQVYLVGYINDGQNDNEVRIKTPEGIDMGSVVYPYLQASLGLWYGTEIIGKYSYKVELKRGHYQVYGGGIKHNLSQYFPKLEAQNLALSAFAGYSNEEISFGFLSADTEQYEALGLNEITGLVDTFQFQLNGAKRWGKFEAMAGLITNVSDIRYEVGGQDGTPFFIVPVKDYVNDRLSEIYKTRTNVIGELSGRYQFGHFFLQGAVALGKFVNTNVSLQYEL</sequence>
<dbReference type="AlphaFoldDB" id="A0A1G5CKK1"/>
<reference evidence="1 2" key="1">
    <citation type="submission" date="2016-10" db="EMBL/GenBank/DDBJ databases">
        <authorList>
            <person name="de Groot N.N."/>
        </authorList>
    </citation>
    <scope>NUCLEOTIDE SEQUENCE [LARGE SCALE GENOMIC DNA]</scope>
    <source>
        <strain evidence="1 2">CGMCC 1.7031</strain>
    </source>
</reference>
<dbReference type="EMBL" id="FMVF01000003">
    <property type="protein sequence ID" value="SCY02818.1"/>
    <property type="molecule type" value="Genomic_DNA"/>
</dbReference>
<gene>
    <name evidence="1" type="ORF">SAMN02927903_00566</name>
</gene>
<protein>
    <submittedName>
        <fullName evidence="1">Uncharacterized protein</fullName>
    </submittedName>
</protein>
<evidence type="ECO:0000313" key="1">
    <source>
        <dbReference type="EMBL" id="SCY02818.1"/>
    </source>
</evidence>
<dbReference type="STRING" id="490189.SAMN02927903_00566"/>
<name>A0A1G5CKK1_9FLAO</name>